<dbReference type="AlphaFoldDB" id="A0AAV2L9X9"/>
<evidence type="ECO:0000313" key="3">
    <source>
        <dbReference type="Proteomes" id="UP001497482"/>
    </source>
</evidence>
<evidence type="ECO:0000256" key="1">
    <source>
        <dbReference type="SAM" id="Phobius"/>
    </source>
</evidence>
<gene>
    <name evidence="2" type="ORF">KC01_LOCUS26445</name>
</gene>
<name>A0AAV2L9X9_KNICA</name>
<keyword evidence="1" id="KW-0472">Membrane</keyword>
<protein>
    <recommendedName>
        <fullName evidence="4">Derlin</fullName>
    </recommendedName>
</protein>
<keyword evidence="3" id="KW-1185">Reference proteome</keyword>
<dbReference type="Proteomes" id="UP001497482">
    <property type="component" value="Chromosome 22"/>
</dbReference>
<accession>A0AAV2L9X9</accession>
<evidence type="ECO:0000313" key="2">
    <source>
        <dbReference type="EMBL" id="CAL1597985.1"/>
    </source>
</evidence>
<proteinExistence type="predicted"/>
<keyword evidence="1" id="KW-1133">Transmembrane helix</keyword>
<feature type="transmembrane region" description="Helical" evidence="1">
    <location>
        <begin position="96"/>
        <end position="116"/>
    </location>
</feature>
<evidence type="ECO:0008006" key="4">
    <source>
        <dbReference type="Google" id="ProtNLM"/>
    </source>
</evidence>
<reference evidence="2 3" key="1">
    <citation type="submission" date="2024-04" db="EMBL/GenBank/DDBJ databases">
        <authorList>
            <person name="Waldvogel A.-M."/>
            <person name="Schoenle A."/>
        </authorList>
    </citation>
    <scope>NUCLEOTIDE SEQUENCE [LARGE SCALE GENOMIC DNA]</scope>
</reference>
<keyword evidence="1" id="KW-0812">Transmembrane</keyword>
<feature type="transmembrane region" description="Helical" evidence="1">
    <location>
        <begin position="122"/>
        <end position="139"/>
    </location>
</feature>
<organism evidence="2 3">
    <name type="scientific">Knipowitschia caucasica</name>
    <name type="common">Caucasian dwarf goby</name>
    <name type="synonym">Pomatoschistus caucasicus</name>
    <dbReference type="NCBI Taxonomy" id="637954"/>
    <lineage>
        <taxon>Eukaryota</taxon>
        <taxon>Metazoa</taxon>
        <taxon>Chordata</taxon>
        <taxon>Craniata</taxon>
        <taxon>Vertebrata</taxon>
        <taxon>Euteleostomi</taxon>
        <taxon>Actinopterygii</taxon>
        <taxon>Neopterygii</taxon>
        <taxon>Teleostei</taxon>
        <taxon>Neoteleostei</taxon>
        <taxon>Acanthomorphata</taxon>
        <taxon>Gobiaria</taxon>
        <taxon>Gobiiformes</taxon>
        <taxon>Gobioidei</taxon>
        <taxon>Gobiidae</taxon>
        <taxon>Gobiinae</taxon>
        <taxon>Knipowitschia</taxon>
    </lineage>
</organism>
<feature type="transmembrane region" description="Helical" evidence="1">
    <location>
        <begin position="151"/>
        <end position="170"/>
    </location>
</feature>
<sequence length="221" mass="25204">MTNITPTADPGIIEPGVEYWVEWMSIESLWILYSITGFWGRNQGWRTVAIFNGLVHVAMENVIRRKEIYNTSFFVVFLLGRVKIDTSRHGLTRGALLLLWLALDAASLWIGPVFWATKALEGFTVCLILLWLYTQVTQLRGTNAPYWVVKLLRLVVWGLAWGVLSALFLTGFTTDLPMVCLFLLYGYLFPIPELKDGPDVPGRNPSFRISHIYEEVPLPRV</sequence>
<dbReference type="EMBL" id="OZ035844">
    <property type="protein sequence ID" value="CAL1597985.1"/>
    <property type="molecule type" value="Genomic_DNA"/>
</dbReference>